<evidence type="ECO:0000313" key="3">
    <source>
        <dbReference type="Proteomes" id="UP000001075"/>
    </source>
</evidence>
<dbReference type="Proteomes" id="UP000001075">
    <property type="component" value="Unassembled WGS sequence"/>
</dbReference>
<reference evidence="3" key="1">
    <citation type="journal article" date="2011" name="Nat. Biotechnol.">
        <title>The genomic sequence of the Chinese hamster ovary (CHO)-K1 cell line.</title>
        <authorList>
            <person name="Xu X."/>
            <person name="Nagarajan H."/>
            <person name="Lewis N.E."/>
            <person name="Pan S."/>
            <person name="Cai Z."/>
            <person name="Liu X."/>
            <person name="Chen W."/>
            <person name="Xie M."/>
            <person name="Wang W."/>
            <person name="Hammond S."/>
            <person name="Andersen M.R."/>
            <person name="Neff N."/>
            <person name="Passarelli B."/>
            <person name="Koh W."/>
            <person name="Fan H.C."/>
            <person name="Wang J."/>
            <person name="Gui Y."/>
            <person name="Lee K.H."/>
            <person name="Betenbaugh M.J."/>
            <person name="Quake S.R."/>
            <person name="Famili I."/>
            <person name="Palsson B.O."/>
            <person name="Wang J."/>
        </authorList>
    </citation>
    <scope>NUCLEOTIDE SEQUENCE [LARGE SCALE GENOMIC DNA]</scope>
    <source>
        <strain evidence="3">CHO K1 cell line</strain>
    </source>
</reference>
<feature type="chain" id="PRO_5003444914" evidence="1">
    <location>
        <begin position="39"/>
        <end position="93"/>
    </location>
</feature>
<accession>G3I5Q7</accession>
<organism evidence="2 3">
    <name type="scientific">Cricetulus griseus</name>
    <name type="common">Chinese hamster</name>
    <name type="synonym">Cricetulus barabensis griseus</name>
    <dbReference type="NCBI Taxonomy" id="10029"/>
    <lineage>
        <taxon>Eukaryota</taxon>
        <taxon>Metazoa</taxon>
        <taxon>Chordata</taxon>
        <taxon>Craniata</taxon>
        <taxon>Vertebrata</taxon>
        <taxon>Euteleostomi</taxon>
        <taxon>Mammalia</taxon>
        <taxon>Eutheria</taxon>
        <taxon>Euarchontoglires</taxon>
        <taxon>Glires</taxon>
        <taxon>Rodentia</taxon>
        <taxon>Myomorpha</taxon>
        <taxon>Muroidea</taxon>
        <taxon>Cricetidae</taxon>
        <taxon>Cricetinae</taxon>
        <taxon>Cricetulus</taxon>
    </lineage>
</organism>
<dbReference type="AlphaFoldDB" id="G3I5Q7"/>
<protein>
    <submittedName>
        <fullName evidence="2">Uncharacterized protein</fullName>
    </submittedName>
</protein>
<dbReference type="EMBL" id="JH001316">
    <property type="protein sequence ID" value="EGW00138.1"/>
    <property type="molecule type" value="Genomic_DNA"/>
</dbReference>
<name>G3I5Q7_CRIGR</name>
<sequence>MRGCTWSCEQKSMLSPLSRLSLKFILCVWVFCLHVCMCTICEQCQWEPKEGTGSPGTGVRDNCKLPYECWELNTVLFKSGQCSELLSHHCTST</sequence>
<evidence type="ECO:0000313" key="2">
    <source>
        <dbReference type="EMBL" id="EGW00138.1"/>
    </source>
</evidence>
<evidence type="ECO:0000256" key="1">
    <source>
        <dbReference type="SAM" id="SignalP"/>
    </source>
</evidence>
<feature type="signal peptide" evidence="1">
    <location>
        <begin position="1"/>
        <end position="38"/>
    </location>
</feature>
<gene>
    <name evidence="2" type="ORF">I79_018812</name>
</gene>
<dbReference type="InParanoid" id="G3I5Q7"/>
<proteinExistence type="predicted"/>
<keyword evidence="1" id="KW-0732">Signal</keyword>